<dbReference type="OrthoDB" id="6630830at2759"/>
<keyword evidence="12" id="KW-1185">Reference proteome</keyword>
<dbReference type="Pfam" id="PF02949">
    <property type="entry name" value="7tm_6"/>
    <property type="match status" value="1"/>
</dbReference>
<keyword evidence="8" id="KW-0675">Receptor</keyword>
<dbReference type="PANTHER" id="PTHR21137">
    <property type="entry name" value="ODORANT RECEPTOR"/>
    <property type="match status" value="1"/>
</dbReference>
<feature type="transmembrane region" description="Helical" evidence="10">
    <location>
        <begin position="18"/>
        <end position="38"/>
    </location>
</feature>
<dbReference type="GO" id="GO:0004984">
    <property type="term" value="F:olfactory receptor activity"/>
    <property type="evidence" value="ECO:0007669"/>
    <property type="project" value="InterPro"/>
</dbReference>
<evidence type="ECO:0000256" key="6">
    <source>
        <dbReference type="ARBA" id="ARBA00022989"/>
    </source>
</evidence>
<protein>
    <recommendedName>
        <fullName evidence="13">Odorant receptor</fullName>
    </recommendedName>
</protein>
<keyword evidence="6 10" id="KW-1133">Transmembrane helix</keyword>
<dbReference type="AlphaFoldDB" id="A0A9P0H8F1"/>
<dbReference type="GO" id="GO:0007165">
    <property type="term" value="P:signal transduction"/>
    <property type="evidence" value="ECO:0007669"/>
    <property type="project" value="UniProtKB-KW"/>
</dbReference>
<proteinExistence type="predicted"/>
<accession>A0A9P0H8F1</accession>
<keyword evidence="5" id="KW-0552">Olfaction</keyword>
<evidence type="ECO:0000313" key="12">
    <source>
        <dbReference type="Proteomes" id="UP001152798"/>
    </source>
</evidence>
<keyword evidence="2" id="KW-1003">Cell membrane</keyword>
<keyword evidence="4 10" id="KW-0812">Transmembrane</keyword>
<name>A0A9P0H8F1_NEZVI</name>
<dbReference type="EMBL" id="OV725079">
    <property type="protein sequence ID" value="CAH1397364.1"/>
    <property type="molecule type" value="Genomic_DNA"/>
</dbReference>
<evidence type="ECO:0000256" key="7">
    <source>
        <dbReference type="ARBA" id="ARBA00023136"/>
    </source>
</evidence>
<dbReference type="PANTHER" id="PTHR21137:SF35">
    <property type="entry name" value="ODORANT RECEPTOR 19A-RELATED"/>
    <property type="match status" value="1"/>
</dbReference>
<evidence type="ECO:0000256" key="2">
    <source>
        <dbReference type="ARBA" id="ARBA00022475"/>
    </source>
</evidence>
<feature type="transmembrane region" description="Helical" evidence="10">
    <location>
        <begin position="128"/>
        <end position="148"/>
    </location>
</feature>
<dbReference type="GO" id="GO:0005549">
    <property type="term" value="F:odorant binding"/>
    <property type="evidence" value="ECO:0007669"/>
    <property type="project" value="InterPro"/>
</dbReference>
<evidence type="ECO:0000256" key="9">
    <source>
        <dbReference type="ARBA" id="ARBA00023224"/>
    </source>
</evidence>
<evidence type="ECO:0000256" key="5">
    <source>
        <dbReference type="ARBA" id="ARBA00022725"/>
    </source>
</evidence>
<sequence length="330" mass="38134">MGSVAVILIHDKKLKLEAVHWTFLNLVGLTFMIIRYTIGLDEPLKMIRIGFFTYKNEAIDERYFERKAYHVRRIRKVSNMFLGLAISNGILLSFIKQVKKSPEGGNYGKSINTGLPIPIFLPFDTTTTIGFVLGYLMNVVAFFYLVVITSSAQQIFLSFMEQGIAQFEILNISISNIEKRAYSIYSKGKTYTDEISMDELYRTSKFQKCVSQCLRQNVQHHQTLLRFRNNIKTYVEAVFVLLILASIVVFAAIMFVILESAKMFFALWDIPWWKFDKQNKLILHIMMTNSMNPVVINAPFFSSNMSLESFGDIMARAYQFMSVVRNVDRK</sequence>
<dbReference type="InterPro" id="IPR004117">
    <property type="entry name" value="7tm6_olfct_rcpt"/>
</dbReference>
<keyword evidence="3" id="KW-0716">Sensory transduction</keyword>
<evidence type="ECO:0000256" key="3">
    <source>
        <dbReference type="ARBA" id="ARBA00022606"/>
    </source>
</evidence>
<dbReference type="Proteomes" id="UP001152798">
    <property type="component" value="Chromosome 3"/>
</dbReference>
<feature type="transmembrane region" description="Helical" evidence="10">
    <location>
        <begin position="234"/>
        <end position="258"/>
    </location>
</feature>
<evidence type="ECO:0000256" key="1">
    <source>
        <dbReference type="ARBA" id="ARBA00004651"/>
    </source>
</evidence>
<keyword evidence="7 10" id="KW-0472">Membrane</keyword>
<evidence type="ECO:0000256" key="10">
    <source>
        <dbReference type="SAM" id="Phobius"/>
    </source>
</evidence>
<gene>
    <name evidence="11" type="ORF">NEZAVI_LOCUS7202</name>
</gene>
<evidence type="ECO:0008006" key="13">
    <source>
        <dbReference type="Google" id="ProtNLM"/>
    </source>
</evidence>
<dbReference type="GO" id="GO:0005886">
    <property type="term" value="C:plasma membrane"/>
    <property type="evidence" value="ECO:0007669"/>
    <property type="project" value="UniProtKB-SubCell"/>
</dbReference>
<evidence type="ECO:0000313" key="11">
    <source>
        <dbReference type="EMBL" id="CAH1397364.1"/>
    </source>
</evidence>
<reference evidence="11" key="1">
    <citation type="submission" date="2022-01" db="EMBL/GenBank/DDBJ databases">
        <authorList>
            <person name="King R."/>
        </authorList>
    </citation>
    <scope>NUCLEOTIDE SEQUENCE</scope>
</reference>
<evidence type="ECO:0000256" key="8">
    <source>
        <dbReference type="ARBA" id="ARBA00023170"/>
    </source>
</evidence>
<keyword evidence="9" id="KW-0807">Transducer</keyword>
<organism evidence="11 12">
    <name type="scientific">Nezara viridula</name>
    <name type="common">Southern green stink bug</name>
    <name type="synonym">Cimex viridulus</name>
    <dbReference type="NCBI Taxonomy" id="85310"/>
    <lineage>
        <taxon>Eukaryota</taxon>
        <taxon>Metazoa</taxon>
        <taxon>Ecdysozoa</taxon>
        <taxon>Arthropoda</taxon>
        <taxon>Hexapoda</taxon>
        <taxon>Insecta</taxon>
        <taxon>Pterygota</taxon>
        <taxon>Neoptera</taxon>
        <taxon>Paraneoptera</taxon>
        <taxon>Hemiptera</taxon>
        <taxon>Heteroptera</taxon>
        <taxon>Panheteroptera</taxon>
        <taxon>Pentatomomorpha</taxon>
        <taxon>Pentatomoidea</taxon>
        <taxon>Pentatomidae</taxon>
        <taxon>Pentatominae</taxon>
        <taxon>Nezara</taxon>
    </lineage>
</organism>
<evidence type="ECO:0000256" key="4">
    <source>
        <dbReference type="ARBA" id="ARBA00022692"/>
    </source>
</evidence>
<comment type="subcellular location">
    <subcellularLocation>
        <location evidence="1">Cell membrane</location>
        <topology evidence="1">Multi-pass membrane protein</topology>
    </subcellularLocation>
</comment>
<feature type="transmembrane region" description="Helical" evidence="10">
    <location>
        <begin position="77"/>
        <end position="95"/>
    </location>
</feature>